<evidence type="ECO:0000313" key="3">
    <source>
        <dbReference type="EMBL" id="MBW29082.1"/>
    </source>
</evidence>
<feature type="compositionally biased region" description="Basic and acidic residues" evidence="1">
    <location>
        <begin position="1"/>
        <end position="10"/>
    </location>
</feature>
<feature type="compositionally biased region" description="Basic and acidic residues" evidence="1">
    <location>
        <begin position="198"/>
        <end position="207"/>
    </location>
</feature>
<feature type="compositionally biased region" description="Acidic residues" evidence="1">
    <location>
        <begin position="183"/>
        <end position="192"/>
    </location>
</feature>
<proteinExistence type="predicted"/>
<organism evidence="3">
    <name type="scientific">Anopheles braziliensis</name>
    <dbReference type="NCBI Taxonomy" id="58242"/>
    <lineage>
        <taxon>Eukaryota</taxon>
        <taxon>Metazoa</taxon>
        <taxon>Ecdysozoa</taxon>
        <taxon>Arthropoda</taxon>
        <taxon>Hexapoda</taxon>
        <taxon>Insecta</taxon>
        <taxon>Pterygota</taxon>
        <taxon>Neoptera</taxon>
        <taxon>Endopterygota</taxon>
        <taxon>Diptera</taxon>
        <taxon>Nematocera</taxon>
        <taxon>Culicoidea</taxon>
        <taxon>Culicidae</taxon>
        <taxon>Anophelinae</taxon>
        <taxon>Anopheles</taxon>
    </lineage>
</organism>
<protein>
    <submittedName>
        <fullName evidence="3">Uncharacterized protein</fullName>
    </submittedName>
</protein>
<feature type="region of interest" description="Disordered" evidence="1">
    <location>
        <begin position="1"/>
        <end position="35"/>
    </location>
</feature>
<dbReference type="AlphaFoldDB" id="A0A2M3ZKQ7"/>
<dbReference type="EMBL" id="GGFM01008331">
    <property type="protein sequence ID" value="MBW29082.1"/>
    <property type="molecule type" value="Transcribed_RNA"/>
</dbReference>
<reference evidence="3" key="1">
    <citation type="submission" date="2018-01" db="EMBL/GenBank/DDBJ databases">
        <title>An insight into the sialome of Amazonian anophelines.</title>
        <authorList>
            <person name="Ribeiro J.M."/>
            <person name="Scarpassa V."/>
            <person name="Calvo E."/>
        </authorList>
    </citation>
    <scope>NUCLEOTIDE SEQUENCE</scope>
    <source>
        <tissue evidence="3">Salivary glands</tissue>
    </source>
</reference>
<sequence>MVTIRNDIDSSGHTNGSPVSVDGVKNVNHLANGSRRPTIGEIKPKAFNRRCVSFLALIVCVAVCFGVGMLFLYGHLVDRLNESTSQGVLLHDDHEQPTILLAPKSAMSTTTISSKPALMEEEEEAEQQLVSDNGGTSPVMWIDSSAPKESVNSAETSTQINTERSNESAQQSNGGSVLPQDGSFDDEEDEDTGSGQSTDEKGSLDHM</sequence>
<name>A0A2M3ZKQ7_9DIPT</name>
<evidence type="ECO:0000256" key="2">
    <source>
        <dbReference type="SAM" id="Phobius"/>
    </source>
</evidence>
<accession>A0A2M3ZKQ7</accession>
<feature type="region of interest" description="Disordered" evidence="1">
    <location>
        <begin position="104"/>
        <end position="207"/>
    </location>
</feature>
<feature type="transmembrane region" description="Helical" evidence="2">
    <location>
        <begin position="52"/>
        <end position="76"/>
    </location>
</feature>
<evidence type="ECO:0000256" key="1">
    <source>
        <dbReference type="SAM" id="MobiDB-lite"/>
    </source>
</evidence>
<feature type="compositionally biased region" description="Polar residues" evidence="1">
    <location>
        <begin position="150"/>
        <end position="175"/>
    </location>
</feature>
<keyword evidence="2" id="KW-0472">Membrane</keyword>
<keyword evidence="2" id="KW-0812">Transmembrane</keyword>
<keyword evidence="2" id="KW-1133">Transmembrane helix</keyword>